<evidence type="ECO:0000313" key="7">
    <source>
        <dbReference type="Proteomes" id="UP001152622"/>
    </source>
</evidence>
<evidence type="ECO:0000256" key="1">
    <source>
        <dbReference type="ARBA" id="ARBA00004613"/>
    </source>
</evidence>
<feature type="signal peptide" evidence="5">
    <location>
        <begin position="1"/>
        <end position="27"/>
    </location>
</feature>
<evidence type="ECO:0000256" key="4">
    <source>
        <dbReference type="ARBA" id="ARBA00022729"/>
    </source>
</evidence>
<comment type="caution">
    <text evidence="6">The sequence shown here is derived from an EMBL/GenBank/DDBJ whole genome shotgun (WGS) entry which is preliminary data.</text>
</comment>
<comment type="subcellular location">
    <subcellularLocation>
        <location evidence="1">Secreted</location>
    </subcellularLocation>
</comment>
<reference evidence="6" key="1">
    <citation type="journal article" date="2023" name="Science">
        <title>Genome structures resolve the early diversification of teleost fishes.</title>
        <authorList>
            <person name="Parey E."/>
            <person name="Louis A."/>
            <person name="Montfort J."/>
            <person name="Bouchez O."/>
            <person name="Roques C."/>
            <person name="Iampietro C."/>
            <person name="Lluch J."/>
            <person name="Castinel A."/>
            <person name="Donnadieu C."/>
            <person name="Desvignes T."/>
            <person name="Floi Bucao C."/>
            <person name="Jouanno E."/>
            <person name="Wen M."/>
            <person name="Mejri S."/>
            <person name="Dirks R."/>
            <person name="Jansen H."/>
            <person name="Henkel C."/>
            <person name="Chen W.J."/>
            <person name="Zahm M."/>
            <person name="Cabau C."/>
            <person name="Klopp C."/>
            <person name="Thompson A.W."/>
            <person name="Robinson-Rechavi M."/>
            <person name="Braasch I."/>
            <person name="Lecointre G."/>
            <person name="Bobe J."/>
            <person name="Postlethwait J.H."/>
            <person name="Berthelot C."/>
            <person name="Roest Crollius H."/>
            <person name="Guiguen Y."/>
        </authorList>
    </citation>
    <scope>NUCLEOTIDE SEQUENCE</scope>
    <source>
        <strain evidence="6">WJC10195</strain>
    </source>
</reference>
<evidence type="ECO:0000256" key="3">
    <source>
        <dbReference type="ARBA" id="ARBA00022525"/>
    </source>
</evidence>
<dbReference type="Proteomes" id="UP001152622">
    <property type="component" value="Chromosome 17"/>
</dbReference>
<dbReference type="GO" id="GO:0005125">
    <property type="term" value="F:cytokine activity"/>
    <property type="evidence" value="ECO:0007669"/>
    <property type="project" value="InterPro"/>
</dbReference>
<feature type="chain" id="PRO_5040232750" evidence="5">
    <location>
        <begin position="28"/>
        <end position="136"/>
    </location>
</feature>
<comment type="similarity">
    <text evidence="2">Belongs to the IL-17 family.</text>
</comment>
<sequence>MTQLKLARSCCLVLLVLSACRGGPVSARCVDETFCVRSLEDFHYKLANMPKNLNERSIAAWVYEPNTDLNRVPQVIYEAKCLTSHSCGDVESPFSLETVPISVRMPVLRKSHSCPTYSLEYESVLIACICVTPRRI</sequence>
<dbReference type="Pfam" id="PF06083">
    <property type="entry name" value="IL17"/>
    <property type="match status" value="1"/>
</dbReference>
<dbReference type="SUPFAM" id="SSF57501">
    <property type="entry name" value="Cystine-knot cytokines"/>
    <property type="match status" value="1"/>
</dbReference>
<keyword evidence="4 5" id="KW-0732">Signal</keyword>
<evidence type="ECO:0000256" key="5">
    <source>
        <dbReference type="SAM" id="SignalP"/>
    </source>
</evidence>
<dbReference type="Gene3D" id="2.10.90.10">
    <property type="entry name" value="Cystine-knot cytokines"/>
    <property type="match status" value="1"/>
</dbReference>
<dbReference type="InterPro" id="IPR029034">
    <property type="entry name" value="Cystine-knot_cytokine"/>
</dbReference>
<keyword evidence="3" id="KW-0964">Secreted</keyword>
<dbReference type="PROSITE" id="PS51257">
    <property type="entry name" value="PROKAR_LIPOPROTEIN"/>
    <property type="match status" value="1"/>
</dbReference>
<accession>A0A9Q1EHC2</accession>
<organism evidence="6 7">
    <name type="scientific">Synaphobranchus kaupii</name>
    <name type="common">Kaup's arrowtooth eel</name>
    <dbReference type="NCBI Taxonomy" id="118154"/>
    <lineage>
        <taxon>Eukaryota</taxon>
        <taxon>Metazoa</taxon>
        <taxon>Chordata</taxon>
        <taxon>Craniata</taxon>
        <taxon>Vertebrata</taxon>
        <taxon>Euteleostomi</taxon>
        <taxon>Actinopterygii</taxon>
        <taxon>Neopterygii</taxon>
        <taxon>Teleostei</taxon>
        <taxon>Anguilliformes</taxon>
        <taxon>Synaphobranchidae</taxon>
        <taxon>Synaphobranchus</taxon>
    </lineage>
</organism>
<dbReference type="OrthoDB" id="6093351at2759"/>
<protein>
    <submittedName>
        <fullName evidence="6">Uncharacterized protein</fullName>
    </submittedName>
</protein>
<proteinExistence type="inferred from homology"/>
<name>A0A9Q1EHC2_SYNKA</name>
<gene>
    <name evidence="6" type="ORF">SKAU_G00356100</name>
</gene>
<dbReference type="GO" id="GO:0005576">
    <property type="term" value="C:extracellular region"/>
    <property type="evidence" value="ECO:0007669"/>
    <property type="project" value="UniProtKB-SubCell"/>
</dbReference>
<evidence type="ECO:0000256" key="2">
    <source>
        <dbReference type="ARBA" id="ARBA00007236"/>
    </source>
</evidence>
<dbReference type="AlphaFoldDB" id="A0A9Q1EHC2"/>
<keyword evidence="7" id="KW-1185">Reference proteome</keyword>
<dbReference type="EMBL" id="JAINUF010000017">
    <property type="protein sequence ID" value="KAJ8338824.1"/>
    <property type="molecule type" value="Genomic_DNA"/>
</dbReference>
<dbReference type="InterPro" id="IPR010345">
    <property type="entry name" value="IL-17_fam"/>
</dbReference>
<evidence type="ECO:0000313" key="6">
    <source>
        <dbReference type="EMBL" id="KAJ8338824.1"/>
    </source>
</evidence>